<gene>
    <name evidence="4" type="ORF">Rhal01_00534</name>
</gene>
<reference evidence="4 5" key="1">
    <citation type="submission" date="2024-02" db="EMBL/GenBank/DDBJ databases">
        <title>Rubritalea halochordaticola NBRC 107102.</title>
        <authorList>
            <person name="Ichikawa N."/>
            <person name="Katano-Makiyama Y."/>
            <person name="Hidaka K."/>
        </authorList>
    </citation>
    <scope>NUCLEOTIDE SEQUENCE [LARGE SCALE GENOMIC DNA]</scope>
    <source>
        <strain evidence="4 5">NBRC 107102</strain>
    </source>
</reference>
<keyword evidence="2" id="KW-0479">Metal-binding</keyword>
<name>A0ABP9UYE7_9BACT</name>
<dbReference type="InterPro" id="IPR013154">
    <property type="entry name" value="ADH-like_N"/>
</dbReference>
<dbReference type="InterPro" id="IPR052585">
    <property type="entry name" value="Lipid_raft_assoc_Zn_ADH"/>
</dbReference>
<dbReference type="SUPFAM" id="SSF51735">
    <property type="entry name" value="NAD(P)-binding Rossmann-fold domains"/>
    <property type="match status" value="1"/>
</dbReference>
<sequence>MMRAIQFSPSPNTELPYCADFIKLPRPQASGYDILVSIEAVAMNPVDTKVRPSGTDEAKTLGYDAAGAVVETGELVDSLSVGDKVYYAGDVTRPGSNAELQLIDSRIVAKRPESLSAAEAAALPLTALTAWESLYERMGIDPDGNQAGKSIFIIGGAGGVGSIAIQLAKLAGLTVITTSSRQETSDWCKELGADHIINHRDDIQAQLSELGFPAVNYVANYFDTDAYWELTGEIIAPQGHIALIVEPSGPLYIGDPLKRKSASIHWEFMFTRSMFTTEDIQKQQQILSKVAKLVDTGKIRTTLNQVLSPISPENLMKAHQLQESSSSIGKTALQDWQ</sequence>
<evidence type="ECO:0000313" key="5">
    <source>
        <dbReference type="Proteomes" id="UP001424741"/>
    </source>
</evidence>
<dbReference type="CDD" id="cd08252">
    <property type="entry name" value="AL_MDR"/>
    <property type="match status" value="1"/>
</dbReference>
<proteinExistence type="inferred from homology"/>
<dbReference type="SUPFAM" id="SSF50129">
    <property type="entry name" value="GroES-like"/>
    <property type="match status" value="1"/>
</dbReference>
<dbReference type="NCBIfam" id="TIGR02817">
    <property type="entry name" value="adh_fam_1"/>
    <property type="match status" value="1"/>
</dbReference>
<keyword evidence="2" id="KW-0862">Zinc</keyword>
<dbReference type="SMART" id="SM00829">
    <property type="entry name" value="PKS_ER"/>
    <property type="match status" value="1"/>
</dbReference>
<comment type="similarity">
    <text evidence="1 2">Belongs to the zinc-containing alcohol dehydrogenase family. Quinone oxidoreductase subfamily.</text>
</comment>
<dbReference type="InterPro" id="IPR014182">
    <property type="entry name" value="ADH_Zn_typ-1"/>
</dbReference>
<evidence type="ECO:0000313" key="4">
    <source>
        <dbReference type="EMBL" id="GAA5494374.1"/>
    </source>
</evidence>
<dbReference type="PANTHER" id="PTHR43482:SF1">
    <property type="entry name" value="PROTEIN AST1-RELATED"/>
    <property type="match status" value="1"/>
</dbReference>
<dbReference type="Gene3D" id="3.40.50.720">
    <property type="entry name" value="NAD(P)-binding Rossmann-like Domain"/>
    <property type="match status" value="1"/>
</dbReference>
<comment type="caution">
    <text evidence="4">The sequence shown here is derived from an EMBL/GenBank/DDBJ whole genome shotgun (WGS) entry which is preliminary data.</text>
</comment>
<evidence type="ECO:0000256" key="2">
    <source>
        <dbReference type="RuleBase" id="RU364000"/>
    </source>
</evidence>
<evidence type="ECO:0000256" key="1">
    <source>
        <dbReference type="ARBA" id="ARBA00010371"/>
    </source>
</evidence>
<dbReference type="Proteomes" id="UP001424741">
    <property type="component" value="Unassembled WGS sequence"/>
</dbReference>
<evidence type="ECO:0000259" key="3">
    <source>
        <dbReference type="SMART" id="SM00829"/>
    </source>
</evidence>
<dbReference type="InterPro" id="IPR036291">
    <property type="entry name" value="NAD(P)-bd_dom_sf"/>
</dbReference>
<keyword evidence="5" id="KW-1185">Reference proteome</keyword>
<dbReference type="InterPro" id="IPR011032">
    <property type="entry name" value="GroES-like_sf"/>
</dbReference>
<protein>
    <recommendedName>
        <fullName evidence="2">Zinc-type alcohol dehydrogenase-like protein</fullName>
    </recommendedName>
</protein>
<dbReference type="EMBL" id="BAABRL010000001">
    <property type="protein sequence ID" value="GAA5494374.1"/>
    <property type="molecule type" value="Genomic_DNA"/>
</dbReference>
<keyword evidence="2" id="KW-0560">Oxidoreductase</keyword>
<feature type="domain" description="Enoyl reductase (ER)" evidence="3">
    <location>
        <begin position="19"/>
        <end position="333"/>
    </location>
</feature>
<dbReference type="Gene3D" id="3.90.180.10">
    <property type="entry name" value="Medium-chain alcohol dehydrogenases, catalytic domain"/>
    <property type="match status" value="1"/>
</dbReference>
<dbReference type="Pfam" id="PF00107">
    <property type="entry name" value="ADH_zinc_N"/>
    <property type="match status" value="1"/>
</dbReference>
<dbReference type="Pfam" id="PF08240">
    <property type="entry name" value="ADH_N"/>
    <property type="match status" value="1"/>
</dbReference>
<dbReference type="PANTHER" id="PTHR43482">
    <property type="entry name" value="PROTEIN AST1-RELATED"/>
    <property type="match status" value="1"/>
</dbReference>
<dbReference type="InterPro" id="IPR013149">
    <property type="entry name" value="ADH-like_C"/>
</dbReference>
<organism evidence="4 5">
    <name type="scientific">Rubritalea halochordaticola</name>
    <dbReference type="NCBI Taxonomy" id="714537"/>
    <lineage>
        <taxon>Bacteria</taxon>
        <taxon>Pseudomonadati</taxon>
        <taxon>Verrucomicrobiota</taxon>
        <taxon>Verrucomicrobiia</taxon>
        <taxon>Verrucomicrobiales</taxon>
        <taxon>Rubritaleaceae</taxon>
        <taxon>Rubritalea</taxon>
    </lineage>
</organism>
<accession>A0ABP9UYE7</accession>
<dbReference type="InterPro" id="IPR020843">
    <property type="entry name" value="ER"/>
</dbReference>